<dbReference type="EMBL" id="CP046052">
    <property type="protein sequence ID" value="QGM46520.1"/>
    <property type="molecule type" value="Genomic_DNA"/>
</dbReference>
<evidence type="ECO:0000313" key="3">
    <source>
        <dbReference type="Proteomes" id="UP000309061"/>
    </source>
</evidence>
<keyword evidence="1" id="KW-0472">Membrane</keyword>
<dbReference type="InterPro" id="IPR021257">
    <property type="entry name" value="DUF2809"/>
</dbReference>
<evidence type="ECO:0000256" key="1">
    <source>
        <dbReference type="SAM" id="Phobius"/>
    </source>
</evidence>
<reference evidence="2 3" key="1">
    <citation type="submission" date="2019-11" db="EMBL/GenBank/DDBJ databases">
        <title>The genome sequence of Methylocystis heyeri.</title>
        <authorList>
            <person name="Oshkin I.Y."/>
            <person name="Miroshnikov K."/>
            <person name="Dedysh S.N."/>
        </authorList>
    </citation>
    <scope>NUCLEOTIDE SEQUENCE [LARGE SCALE GENOMIC DNA]</scope>
    <source>
        <strain evidence="2 3">H2</strain>
    </source>
</reference>
<keyword evidence="1" id="KW-1133">Transmembrane helix</keyword>
<proteinExistence type="predicted"/>
<dbReference type="KEGG" id="mhey:H2LOC_012890"/>
<sequence length="155" mass="16226">MQPAVRMKTRLAIFCAIIAAGLSLRAFGPGLGLPFCFVKYGGSILWATMVYFLLGLTAGDGLRRSIAAGAMLIAIAVELFRLYHTPWLDAFRLTPPGALLLGRVFSLWNIVAYACGVALGVAIDPGAIKGAPPLPCGGCCGGRVPAPRDYTGSDI</sequence>
<gene>
    <name evidence="2" type="ORF">H2LOC_012890</name>
</gene>
<dbReference type="AlphaFoldDB" id="A0A6B8KJ06"/>
<organism evidence="2 3">
    <name type="scientific">Methylocystis heyeri</name>
    <dbReference type="NCBI Taxonomy" id="391905"/>
    <lineage>
        <taxon>Bacteria</taxon>
        <taxon>Pseudomonadati</taxon>
        <taxon>Pseudomonadota</taxon>
        <taxon>Alphaproteobacteria</taxon>
        <taxon>Hyphomicrobiales</taxon>
        <taxon>Methylocystaceae</taxon>
        <taxon>Methylocystis</taxon>
    </lineage>
</organism>
<dbReference type="Proteomes" id="UP000309061">
    <property type="component" value="Chromosome"/>
</dbReference>
<name>A0A6B8KJ06_9HYPH</name>
<feature type="transmembrane region" description="Helical" evidence="1">
    <location>
        <begin position="36"/>
        <end position="54"/>
    </location>
</feature>
<dbReference type="OrthoDB" id="5360192at2"/>
<evidence type="ECO:0000313" key="2">
    <source>
        <dbReference type="EMBL" id="QGM46520.1"/>
    </source>
</evidence>
<protein>
    <submittedName>
        <fullName evidence="2">DUF2809 domain-containing protein</fullName>
    </submittedName>
</protein>
<dbReference type="Pfam" id="PF10990">
    <property type="entry name" value="DUF2809"/>
    <property type="match status" value="1"/>
</dbReference>
<accession>A0A6B8KJ06</accession>
<feature type="transmembrane region" description="Helical" evidence="1">
    <location>
        <begin position="66"/>
        <end position="84"/>
    </location>
</feature>
<keyword evidence="3" id="KW-1185">Reference proteome</keyword>
<keyword evidence="1" id="KW-0812">Transmembrane</keyword>
<feature type="transmembrane region" description="Helical" evidence="1">
    <location>
        <begin position="104"/>
        <end position="123"/>
    </location>
</feature>